<accession>L8IUI9</accession>
<evidence type="ECO:0000256" key="2">
    <source>
        <dbReference type="SAM" id="Coils"/>
    </source>
</evidence>
<dbReference type="FunFam" id="3.30.70.1820:FF:000002">
    <property type="entry name" value="LINE-1 retrotransposable element ORF1 protein"/>
    <property type="match status" value="1"/>
</dbReference>
<evidence type="ECO:0000313" key="5">
    <source>
        <dbReference type="Proteomes" id="UP000011080"/>
    </source>
</evidence>
<dbReference type="Pfam" id="PF02994">
    <property type="entry name" value="Transposase_22"/>
    <property type="match status" value="1"/>
</dbReference>
<organism evidence="4 5">
    <name type="scientific">Bos mutus</name>
    <name type="common">wild yak</name>
    <dbReference type="NCBI Taxonomy" id="72004"/>
    <lineage>
        <taxon>Eukaryota</taxon>
        <taxon>Metazoa</taxon>
        <taxon>Chordata</taxon>
        <taxon>Craniata</taxon>
        <taxon>Vertebrata</taxon>
        <taxon>Euteleostomi</taxon>
        <taxon>Mammalia</taxon>
        <taxon>Eutheria</taxon>
        <taxon>Laurasiatheria</taxon>
        <taxon>Artiodactyla</taxon>
        <taxon>Ruminantia</taxon>
        <taxon>Pecora</taxon>
        <taxon>Bovidae</taxon>
        <taxon>Bovinae</taxon>
        <taxon>Bos</taxon>
    </lineage>
</organism>
<protein>
    <recommendedName>
        <fullName evidence="3">L1 transposable element RRM domain-containing protein</fullName>
    </recommendedName>
</protein>
<proteinExistence type="inferred from homology"/>
<dbReference type="AlphaFoldDB" id="L8IUI9"/>
<dbReference type="InterPro" id="IPR004244">
    <property type="entry name" value="Transposase_22"/>
</dbReference>
<sequence length="218" mass="25865">KEFQIMIVKMIQNLEIKMETQINSLETRIEKMRERFNKDLEEIKKSQYIMNNAMNEIKNTLEATNSRITEAEDRISELEDRMVEINESKRKKEKRIKRNEDNLRDLQDNVKPSNIRIIGVPEEEDKNEDHEKILEEIIIENFPKTGKEIATQVQETQRVPNRINPRHILIKLTKIKHKEQIVKAAREKQQITHKGMPIRITVDLSIETLQARGNGRTY</sequence>
<name>L8IUI9_9CETA</name>
<feature type="coiled-coil region" evidence="2">
    <location>
        <begin position="15"/>
        <end position="109"/>
    </location>
</feature>
<feature type="non-terminal residue" evidence="4">
    <location>
        <position position="1"/>
    </location>
</feature>
<feature type="non-terminal residue" evidence="4">
    <location>
        <position position="218"/>
    </location>
</feature>
<dbReference type="Gene3D" id="3.30.70.1820">
    <property type="entry name" value="L1 transposable element, RRM domain"/>
    <property type="match status" value="1"/>
</dbReference>
<dbReference type="InterPro" id="IPR043636">
    <property type="entry name" value="L1_RRM_dom"/>
</dbReference>
<evidence type="ECO:0000313" key="4">
    <source>
        <dbReference type="EMBL" id="ELR58827.1"/>
    </source>
</evidence>
<reference evidence="4 5" key="1">
    <citation type="journal article" date="2012" name="Nat. Genet.">
        <title>The yak genome and adaptation to life at high altitude.</title>
        <authorList>
            <person name="Qiu Q."/>
            <person name="Zhang G."/>
            <person name="Ma T."/>
            <person name="Qian W."/>
            <person name="Wang J."/>
            <person name="Ye Z."/>
            <person name="Cao C."/>
            <person name="Hu Q."/>
            <person name="Kim J."/>
            <person name="Larkin D.M."/>
            <person name="Auvil L."/>
            <person name="Capitanu B."/>
            <person name="Ma J."/>
            <person name="Lewin H.A."/>
            <person name="Qian X."/>
            <person name="Lang Y."/>
            <person name="Zhou R."/>
            <person name="Wang L."/>
            <person name="Wang K."/>
            <person name="Xia J."/>
            <person name="Liao S."/>
            <person name="Pan S."/>
            <person name="Lu X."/>
            <person name="Hou H."/>
            <person name="Wang Y."/>
            <person name="Zang X."/>
            <person name="Yin Y."/>
            <person name="Ma H."/>
            <person name="Zhang J."/>
            <person name="Wang Z."/>
            <person name="Zhang Y."/>
            <person name="Zhang D."/>
            <person name="Yonezawa T."/>
            <person name="Hasegawa M."/>
            <person name="Zhong Y."/>
            <person name="Liu W."/>
            <person name="Zhang Y."/>
            <person name="Huang Z."/>
            <person name="Zhang S."/>
            <person name="Long R."/>
            <person name="Yang H."/>
            <person name="Wang J."/>
            <person name="Lenstra J.A."/>
            <person name="Cooper D.N."/>
            <person name="Wu Y."/>
            <person name="Wang J."/>
            <person name="Shi P."/>
            <person name="Wang J."/>
            <person name="Liu J."/>
        </authorList>
    </citation>
    <scope>NUCLEOTIDE SEQUENCE [LARGE SCALE GENOMIC DNA]</scope>
    <source>
        <strain evidence="5">yakQH1</strain>
    </source>
</reference>
<gene>
    <name evidence="4" type="ORF">M91_16257</name>
</gene>
<dbReference type="EMBL" id="JH880799">
    <property type="protein sequence ID" value="ELR58827.1"/>
    <property type="molecule type" value="Genomic_DNA"/>
</dbReference>
<comment type="similarity">
    <text evidence="1">Belongs to the transposase 22 family.</text>
</comment>
<evidence type="ECO:0000259" key="3">
    <source>
        <dbReference type="Pfam" id="PF02994"/>
    </source>
</evidence>
<feature type="domain" description="L1 transposable element RRM" evidence="3">
    <location>
        <begin position="114"/>
        <end position="203"/>
    </location>
</feature>
<dbReference type="STRING" id="72004.ENSBMUP00000003537"/>
<dbReference type="Gene3D" id="1.20.5.390">
    <property type="entry name" value="L1 transposable element, trimerization domain"/>
    <property type="match status" value="1"/>
</dbReference>
<dbReference type="Proteomes" id="UP000011080">
    <property type="component" value="Unassembled WGS sequence"/>
</dbReference>
<dbReference type="PANTHER" id="PTHR11505">
    <property type="entry name" value="L1 TRANSPOSABLE ELEMENT-RELATED"/>
    <property type="match status" value="1"/>
</dbReference>
<keyword evidence="2" id="KW-0175">Coiled coil</keyword>
<evidence type="ECO:0000256" key="1">
    <source>
        <dbReference type="ARBA" id="ARBA00061640"/>
    </source>
</evidence>